<dbReference type="Proteomes" id="UP001060085">
    <property type="component" value="Linkage Group LG07"/>
</dbReference>
<evidence type="ECO:0000313" key="2">
    <source>
        <dbReference type="Proteomes" id="UP001060085"/>
    </source>
</evidence>
<gene>
    <name evidence="1" type="ORF">M9H77_32743</name>
</gene>
<protein>
    <submittedName>
        <fullName evidence="1">Uncharacterized protein</fullName>
    </submittedName>
</protein>
<keyword evidence="2" id="KW-1185">Reference proteome</keyword>
<name>A0ACC0A464_CATRO</name>
<sequence>MDYLVDIVENNYLLLSIFLIILPLIYFIFHQFKSSPTSKNITPLPPGPKPWPILGNIPQMGKTPHLNLSKLAQIYGPLISLKLGTQFLIVGSSPAAAIEILKTHDRILSARYVPKLLSSNQEELNHSSIGWAEVCNDGWKYLRTLCKIEIFSAKSLDNQSHLREKKIGDLVEHLRGKTGEIVNIGDLVFATVFNMLSNVLVSRDLVHLDEENEDGGIKGLVRTVMEMAAIPNISDFYPIFQSLDLQGLGKKSKELAIKIHAIWEPIIEEKRRNGTSLVQEDFLDTLLQNNFSNDRIHQLLLELFTAGTDTSTSTIEWMMAELVKNQETMKKLQEELDKEMVNNQESNIMKLPYLQACVKETLRLHPPAPLLLPHRASETCQVMNYKIPKNAQVLVNVWAIGRDPLVWNEPLKFKPERFLEDCSINFKGNDFEFLPFGAGRRICPGLSMAARHVPMVIASLVHCFDWSIPYGKDPQQLDMNERFGYPSTIFLSRKINLIVGSSSSAAMEILKTQDRILSARFVPSATPISISDLNRGSIFWAEECNDGWKSIRTLLRSEMVSGKALDYQGFIRAKKVMDLIDFLRSKEGSVVNIRDLVYITVFNMISNVIMKRDFLYFEEKQSCGDDGLKLKGFFKEMTQIFSSPNLSDIFPFLSKFDLQGLKKRSKELSLKVLDIWDPIIQDKRRRDTSSNSQDFLDCLIKNGYTNMQINELLMELFNAATDTTTTTIEWTMSELMKNPHSLKKIHEELETKTHQDFPKESEVMQLPYLEACIKESLRLHPPVPFLIPHRAAETCQVMNYTVPKNAQIIVNVWAIGRDPLIWDEPLRFKPERFLETSLDFKGNDFEFLPFGAGRRICPGLPMAARVVPLVIASFLHFFSWSFPNGKDAQQLDMNEKLDAALVKEQPLLLIPQPRTTT</sequence>
<dbReference type="EMBL" id="CM044707">
    <property type="protein sequence ID" value="KAI5655556.1"/>
    <property type="molecule type" value="Genomic_DNA"/>
</dbReference>
<organism evidence="1 2">
    <name type="scientific">Catharanthus roseus</name>
    <name type="common">Madagascar periwinkle</name>
    <name type="synonym">Vinca rosea</name>
    <dbReference type="NCBI Taxonomy" id="4058"/>
    <lineage>
        <taxon>Eukaryota</taxon>
        <taxon>Viridiplantae</taxon>
        <taxon>Streptophyta</taxon>
        <taxon>Embryophyta</taxon>
        <taxon>Tracheophyta</taxon>
        <taxon>Spermatophyta</taxon>
        <taxon>Magnoliopsida</taxon>
        <taxon>eudicotyledons</taxon>
        <taxon>Gunneridae</taxon>
        <taxon>Pentapetalae</taxon>
        <taxon>asterids</taxon>
        <taxon>lamiids</taxon>
        <taxon>Gentianales</taxon>
        <taxon>Apocynaceae</taxon>
        <taxon>Rauvolfioideae</taxon>
        <taxon>Vinceae</taxon>
        <taxon>Catharanthinae</taxon>
        <taxon>Catharanthus</taxon>
    </lineage>
</organism>
<proteinExistence type="predicted"/>
<comment type="caution">
    <text evidence="1">The sequence shown here is derived from an EMBL/GenBank/DDBJ whole genome shotgun (WGS) entry which is preliminary data.</text>
</comment>
<accession>A0ACC0A464</accession>
<reference evidence="2" key="1">
    <citation type="journal article" date="2023" name="Nat. Plants">
        <title>Single-cell RNA sequencing provides a high-resolution roadmap for understanding the multicellular compartmentation of specialized metabolism.</title>
        <authorList>
            <person name="Sun S."/>
            <person name="Shen X."/>
            <person name="Li Y."/>
            <person name="Li Y."/>
            <person name="Wang S."/>
            <person name="Li R."/>
            <person name="Zhang H."/>
            <person name="Shen G."/>
            <person name="Guo B."/>
            <person name="Wei J."/>
            <person name="Xu J."/>
            <person name="St-Pierre B."/>
            <person name="Chen S."/>
            <person name="Sun C."/>
        </authorList>
    </citation>
    <scope>NUCLEOTIDE SEQUENCE [LARGE SCALE GENOMIC DNA]</scope>
</reference>
<evidence type="ECO:0000313" key="1">
    <source>
        <dbReference type="EMBL" id="KAI5655556.1"/>
    </source>
</evidence>